<dbReference type="PANTHER" id="PTHR11795:SF447">
    <property type="entry name" value="ABC TRANSPORTER PERMEASE PROTEIN"/>
    <property type="match status" value="1"/>
</dbReference>
<evidence type="ECO:0000256" key="10">
    <source>
        <dbReference type="SAM" id="SignalP"/>
    </source>
</evidence>
<dbReference type="InterPro" id="IPR001851">
    <property type="entry name" value="ABC_transp_permease"/>
</dbReference>
<gene>
    <name evidence="11" type="ORF">GGR36_003435</name>
</gene>
<feature type="transmembrane region" description="Helical" evidence="9">
    <location>
        <begin position="373"/>
        <end position="400"/>
    </location>
</feature>
<feature type="transmembrane region" description="Helical" evidence="9">
    <location>
        <begin position="299"/>
        <end position="323"/>
    </location>
</feature>
<dbReference type="GO" id="GO:0022857">
    <property type="term" value="F:transmembrane transporter activity"/>
    <property type="evidence" value="ECO:0007669"/>
    <property type="project" value="InterPro"/>
</dbReference>
<name>A0A840BRL2_9RHOO</name>
<keyword evidence="6 9" id="KW-1133">Transmembrane helix</keyword>
<keyword evidence="3" id="KW-1003">Cell membrane</keyword>
<keyword evidence="4 9" id="KW-0812">Transmembrane</keyword>
<evidence type="ECO:0000256" key="2">
    <source>
        <dbReference type="ARBA" id="ARBA00022448"/>
    </source>
</evidence>
<proteinExistence type="inferred from homology"/>
<comment type="subcellular location">
    <subcellularLocation>
        <location evidence="1">Cell membrane</location>
        <topology evidence="1">Multi-pass membrane protein</topology>
    </subcellularLocation>
</comment>
<dbReference type="RefSeq" id="WP_183635982.1">
    <property type="nucleotide sequence ID" value="NZ_BAABLE010000005.1"/>
</dbReference>
<dbReference type="InterPro" id="IPR017779">
    <property type="entry name" value="ABC_UrtB_bac"/>
</dbReference>
<keyword evidence="5" id="KW-0029">Amino-acid transport</keyword>
<evidence type="ECO:0000256" key="5">
    <source>
        <dbReference type="ARBA" id="ARBA00022970"/>
    </source>
</evidence>
<dbReference type="GO" id="GO:0006865">
    <property type="term" value="P:amino acid transport"/>
    <property type="evidence" value="ECO:0007669"/>
    <property type="project" value="UniProtKB-KW"/>
</dbReference>
<feature type="transmembrane region" description="Helical" evidence="9">
    <location>
        <begin position="467"/>
        <end position="491"/>
    </location>
</feature>
<dbReference type="AlphaFoldDB" id="A0A840BRL2"/>
<feature type="transmembrane region" description="Helical" evidence="9">
    <location>
        <begin position="335"/>
        <end position="353"/>
    </location>
</feature>
<dbReference type="NCBIfam" id="TIGR03409">
    <property type="entry name" value="urea_trans_UrtB"/>
    <property type="match status" value="1"/>
</dbReference>
<evidence type="ECO:0000313" key="11">
    <source>
        <dbReference type="EMBL" id="MBB4014089.1"/>
    </source>
</evidence>
<comment type="caution">
    <text evidence="11">The sequence shown here is derived from an EMBL/GenBank/DDBJ whole genome shotgun (WGS) entry which is preliminary data.</text>
</comment>
<accession>A0A840BRL2</accession>
<feature type="transmembrane region" description="Helical" evidence="9">
    <location>
        <begin position="240"/>
        <end position="262"/>
    </location>
</feature>
<sequence length="533" mass="56258">MVRLLFLLALLARLAWSPACAALDPAQLARLGADDSDEKIAAIAALASGDPEAVLPIFKALSEDALFVAGDKLVRLDGESYIDVATGKALTAAPENAEAVSINNRVRRTLDAALAGLRLFASEREVRLTAAKDVSANASAEILPLLDKALAKESDPHIKQLLVLAQAKANLGADDAGARLKAVKSLADSADPAVRQLLAAMLDKSSGSYKETDETVRIAAVASLTQIERRIAIGENLGRIFTGISLGSILLLAALGLAITYGVMGVINMAHGELLMVGAYTTWVVQGLFRSYAPQWLDAYVLAAIPLAFVVAALVGVAMERLVIRHLYGRPLETLLATWGLSLVLIQAARVIFGPQNQEVANPNWMSGGIELYAGAMLPLNRIAIIGFALFVLLIVWLMMQKTRLGMFVRAVTQNRPMAGCVGVPTRRIDTLAFAIGSGIAGLGGVALSQIANVGPDMGQGYIVDSFLVVVLGGVGQLAGAVWAALGLGIVTKFLEGWAGAVIAKILVLLFIIVFIQKRPQGLFALKGRFVES</sequence>
<feature type="transmembrane region" description="Helical" evidence="9">
    <location>
        <begin position="274"/>
        <end position="293"/>
    </location>
</feature>
<dbReference type="EMBL" id="JACIET010000002">
    <property type="protein sequence ID" value="MBB4014089.1"/>
    <property type="molecule type" value="Genomic_DNA"/>
</dbReference>
<dbReference type="InterPro" id="IPR052157">
    <property type="entry name" value="BCAA_transport_permease"/>
</dbReference>
<dbReference type="Proteomes" id="UP000561045">
    <property type="component" value="Unassembled WGS sequence"/>
</dbReference>
<keyword evidence="12" id="KW-1185">Reference proteome</keyword>
<reference evidence="11 12" key="1">
    <citation type="submission" date="2020-08" db="EMBL/GenBank/DDBJ databases">
        <title>Genomic Encyclopedia of Type Strains, Phase IV (KMG-IV): sequencing the most valuable type-strain genomes for metagenomic binning, comparative biology and taxonomic classification.</title>
        <authorList>
            <person name="Goeker M."/>
        </authorList>
    </citation>
    <scope>NUCLEOTIDE SEQUENCE [LARGE SCALE GENOMIC DNA]</scope>
    <source>
        <strain evidence="11 12">DSM 106739</strain>
    </source>
</reference>
<feature type="transmembrane region" description="Helical" evidence="9">
    <location>
        <begin position="497"/>
        <end position="516"/>
    </location>
</feature>
<evidence type="ECO:0000313" key="12">
    <source>
        <dbReference type="Proteomes" id="UP000561045"/>
    </source>
</evidence>
<evidence type="ECO:0000256" key="6">
    <source>
        <dbReference type="ARBA" id="ARBA00022989"/>
    </source>
</evidence>
<comment type="similarity">
    <text evidence="8">Belongs to the binding-protein-dependent transport system permease family. LivHM subfamily.</text>
</comment>
<dbReference type="PANTHER" id="PTHR11795">
    <property type="entry name" value="BRANCHED-CHAIN AMINO ACID TRANSPORT SYSTEM PERMEASE PROTEIN LIVH"/>
    <property type="match status" value="1"/>
</dbReference>
<evidence type="ECO:0000256" key="8">
    <source>
        <dbReference type="ARBA" id="ARBA00037998"/>
    </source>
</evidence>
<evidence type="ECO:0000256" key="4">
    <source>
        <dbReference type="ARBA" id="ARBA00022692"/>
    </source>
</evidence>
<keyword evidence="2" id="KW-0813">Transport</keyword>
<evidence type="ECO:0000256" key="1">
    <source>
        <dbReference type="ARBA" id="ARBA00004651"/>
    </source>
</evidence>
<feature type="signal peptide" evidence="10">
    <location>
        <begin position="1"/>
        <end position="21"/>
    </location>
</feature>
<evidence type="ECO:0000256" key="3">
    <source>
        <dbReference type="ARBA" id="ARBA00022475"/>
    </source>
</evidence>
<evidence type="ECO:0000256" key="7">
    <source>
        <dbReference type="ARBA" id="ARBA00023136"/>
    </source>
</evidence>
<protein>
    <submittedName>
        <fullName evidence="11">Urea transport system permease protein</fullName>
    </submittedName>
</protein>
<feature type="chain" id="PRO_5032383079" evidence="10">
    <location>
        <begin position="22"/>
        <end position="533"/>
    </location>
</feature>
<organism evidence="11 12">
    <name type="scientific">Niveibacterium umoris</name>
    <dbReference type="NCBI Taxonomy" id="1193620"/>
    <lineage>
        <taxon>Bacteria</taxon>
        <taxon>Pseudomonadati</taxon>
        <taxon>Pseudomonadota</taxon>
        <taxon>Betaproteobacteria</taxon>
        <taxon>Rhodocyclales</taxon>
        <taxon>Rhodocyclaceae</taxon>
        <taxon>Niveibacterium</taxon>
    </lineage>
</organism>
<evidence type="ECO:0000256" key="9">
    <source>
        <dbReference type="SAM" id="Phobius"/>
    </source>
</evidence>
<keyword evidence="10" id="KW-0732">Signal</keyword>
<dbReference type="GO" id="GO:0005886">
    <property type="term" value="C:plasma membrane"/>
    <property type="evidence" value="ECO:0007669"/>
    <property type="project" value="UniProtKB-SubCell"/>
</dbReference>
<dbReference type="CDD" id="cd06582">
    <property type="entry name" value="TM_PBP1_LivH_like"/>
    <property type="match status" value="1"/>
</dbReference>
<keyword evidence="7 9" id="KW-0472">Membrane</keyword>
<dbReference type="Pfam" id="PF02653">
    <property type="entry name" value="BPD_transp_2"/>
    <property type="match status" value="1"/>
</dbReference>